<dbReference type="AlphaFoldDB" id="A0ABC9GDW1"/>
<proteinExistence type="predicted"/>
<dbReference type="SUPFAM" id="SSF81383">
    <property type="entry name" value="F-box domain"/>
    <property type="match status" value="1"/>
</dbReference>
<evidence type="ECO:0000313" key="3">
    <source>
        <dbReference type="EMBL" id="CAL5091925.1"/>
    </source>
</evidence>
<dbReference type="Proteomes" id="UP001497457">
    <property type="component" value="Chromosome 8b"/>
</dbReference>
<sequence length="437" mass="48983">MDVLTRSKKRRLQEVDLISLLPDVILGDIVSLLPTKDGARTQILSSRWWHIWRSAPLNVDLHDNEDGIITRVLVSHPGPSRRFSISYTVPWILDGWLGFPTLDNLQELEILFERGDFHWGTLSSLPLLPASVLRFSSTLAVASFQACVFPDCTDNVTMPLLKRLTLHHVRISELLAGSSVLESLLLLNNQGPTRVKIASPSLRSIGVGSSLKEGDLRLQELVVEDAPCLERLLFVECVIVIDISIVSAPRLSVLGALIGDCHIIRFGTTALQGSTVNSLTAVVPGVSVLALSYVKPDGVINLIRCFPHLEKLYIKRIPVKKENESHDKYWKLVGTLDISLRKVALPYYEDCKEVINFAKFFVRNARLLESMTLELQHGNVIGNNAWITRQHKLLEIEKRASRGARFDFVSSDDTSCLLPEEQAHDLSIIDPFERTDY</sequence>
<reference evidence="3" key="1">
    <citation type="submission" date="2024-10" db="EMBL/GenBank/DDBJ databases">
        <authorList>
            <person name="Ryan C."/>
        </authorList>
    </citation>
    <scope>NUCLEOTIDE SEQUENCE [LARGE SCALE GENOMIC DNA]</scope>
</reference>
<dbReference type="InterPro" id="IPR036047">
    <property type="entry name" value="F-box-like_dom_sf"/>
</dbReference>
<evidence type="ECO:0000259" key="1">
    <source>
        <dbReference type="Pfam" id="PF08387"/>
    </source>
</evidence>
<dbReference type="Pfam" id="PF08387">
    <property type="entry name" value="FBD"/>
    <property type="match status" value="1"/>
</dbReference>
<dbReference type="PANTHER" id="PTHR32141:SF39">
    <property type="entry name" value="F-BOX DOMAIN-CONTAINING PROTEIN"/>
    <property type="match status" value="1"/>
</dbReference>
<evidence type="ECO:0000259" key="2">
    <source>
        <dbReference type="Pfam" id="PF24758"/>
    </source>
</evidence>
<dbReference type="InterPro" id="IPR055411">
    <property type="entry name" value="LRR_FXL15/At3g58940/PEG3-like"/>
</dbReference>
<gene>
    <name evidence="3" type="ORF">URODEC1_LOCUS114635</name>
</gene>
<dbReference type="PANTHER" id="PTHR32141">
    <property type="match status" value="1"/>
</dbReference>
<feature type="domain" description="FBD" evidence="1">
    <location>
        <begin position="336"/>
        <end position="373"/>
    </location>
</feature>
<keyword evidence="4" id="KW-1185">Reference proteome</keyword>
<dbReference type="Pfam" id="PF24758">
    <property type="entry name" value="LRR_At5g56370"/>
    <property type="match status" value="1"/>
</dbReference>
<dbReference type="InterPro" id="IPR006566">
    <property type="entry name" value="FBD"/>
</dbReference>
<accession>A0ABC9GDW1</accession>
<dbReference type="EMBL" id="OZ075118">
    <property type="protein sequence ID" value="CAL5091925.1"/>
    <property type="molecule type" value="Genomic_DNA"/>
</dbReference>
<organism evidence="3 4">
    <name type="scientific">Urochloa decumbens</name>
    <dbReference type="NCBI Taxonomy" id="240449"/>
    <lineage>
        <taxon>Eukaryota</taxon>
        <taxon>Viridiplantae</taxon>
        <taxon>Streptophyta</taxon>
        <taxon>Embryophyta</taxon>
        <taxon>Tracheophyta</taxon>
        <taxon>Spermatophyta</taxon>
        <taxon>Magnoliopsida</taxon>
        <taxon>Liliopsida</taxon>
        <taxon>Poales</taxon>
        <taxon>Poaceae</taxon>
        <taxon>PACMAD clade</taxon>
        <taxon>Panicoideae</taxon>
        <taxon>Panicodae</taxon>
        <taxon>Paniceae</taxon>
        <taxon>Melinidinae</taxon>
        <taxon>Urochloa</taxon>
    </lineage>
</organism>
<dbReference type="SUPFAM" id="SSF52047">
    <property type="entry name" value="RNI-like"/>
    <property type="match status" value="1"/>
</dbReference>
<dbReference type="InterPro" id="IPR055302">
    <property type="entry name" value="F-box_dom-containing"/>
</dbReference>
<evidence type="ECO:0008006" key="5">
    <source>
        <dbReference type="Google" id="ProtNLM"/>
    </source>
</evidence>
<evidence type="ECO:0000313" key="4">
    <source>
        <dbReference type="Proteomes" id="UP001497457"/>
    </source>
</evidence>
<protein>
    <recommendedName>
        <fullName evidence="5">FBD domain-containing protein</fullName>
    </recommendedName>
</protein>
<name>A0ABC9GDW1_9POAL</name>
<feature type="domain" description="F-box/LRR-repeat protein 15/At3g58940/PEG3-like LRR" evidence="2">
    <location>
        <begin position="93"/>
        <end position="314"/>
    </location>
</feature>